<comment type="caution">
    <text evidence="1">The sequence shown here is derived from an EMBL/GenBank/DDBJ whole genome shotgun (WGS) entry which is preliminary data.</text>
</comment>
<sequence length="83" mass="9765">MKSERESECPICPEFTVRCVHFEDSIIQIEFYDVEPRTCAFHVLTDGRLLDRSRGCFRLDQEQLADAEFDRREAQLRSRKAPA</sequence>
<name>A0A0F9LVL6_9ZZZZ</name>
<accession>A0A0F9LVL6</accession>
<reference evidence="1" key="1">
    <citation type="journal article" date="2015" name="Nature">
        <title>Complex archaea that bridge the gap between prokaryotes and eukaryotes.</title>
        <authorList>
            <person name="Spang A."/>
            <person name="Saw J.H."/>
            <person name="Jorgensen S.L."/>
            <person name="Zaremba-Niedzwiedzka K."/>
            <person name="Martijn J."/>
            <person name="Lind A.E."/>
            <person name="van Eijk R."/>
            <person name="Schleper C."/>
            <person name="Guy L."/>
            <person name="Ettema T.J."/>
        </authorList>
    </citation>
    <scope>NUCLEOTIDE SEQUENCE</scope>
</reference>
<evidence type="ECO:0000313" key="1">
    <source>
        <dbReference type="EMBL" id="KKM97458.1"/>
    </source>
</evidence>
<dbReference type="EMBL" id="LAZR01005745">
    <property type="protein sequence ID" value="KKM97458.1"/>
    <property type="molecule type" value="Genomic_DNA"/>
</dbReference>
<organism evidence="1">
    <name type="scientific">marine sediment metagenome</name>
    <dbReference type="NCBI Taxonomy" id="412755"/>
    <lineage>
        <taxon>unclassified sequences</taxon>
        <taxon>metagenomes</taxon>
        <taxon>ecological metagenomes</taxon>
    </lineage>
</organism>
<gene>
    <name evidence="1" type="ORF">LCGC14_1167820</name>
</gene>
<protein>
    <submittedName>
        <fullName evidence="1">Uncharacterized protein</fullName>
    </submittedName>
</protein>
<proteinExistence type="predicted"/>
<dbReference type="AlphaFoldDB" id="A0A0F9LVL6"/>